<dbReference type="EMBL" id="UINC01213931">
    <property type="protein sequence ID" value="SVE38928.1"/>
    <property type="molecule type" value="Genomic_DNA"/>
</dbReference>
<protein>
    <recommendedName>
        <fullName evidence="1">4Fe4S-binding SPASM domain-containing protein</fullName>
    </recommendedName>
</protein>
<dbReference type="SUPFAM" id="SSF102114">
    <property type="entry name" value="Radical SAM enzymes"/>
    <property type="match status" value="1"/>
</dbReference>
<evidence type="ECO:0000313" key="2">
    <source>
        <dbReference type="EMBL" id="SVE38928.1"/>
    </source>
</evidence>
<dbReference type="Gene3D" id="3.20.20.70">
    <property type="entry name" value="Aldolase class I"/>
    <property type="match status" value="1"/>
</dbReference>
<dbReference type="CDD" id="cd21109">
    <property type="entry name" value="SPASM"/>
    <property type="match status" value="1"/>
</dbReference>
<feature type="non-terminal residue" evidence="2">
    <location>
        <position position="1"/>
    </location>
</feature>
<dbReference type="InterPro" id="IPR013785">
    <property type="entry name" value="Aldolase_TIM"/>
</dbReference>
<evidence type="ECO:0000259" key="1">
    <source>
        <dbReference type="Pfam" id="PF13186"/>
    </source>
</evidence>
<sequence>VTNNVKYFLNYKKLKNKNIPETRVTIIDMKPTKDEVENFVKHWTPLADKVDINHYNTWGGTQVDLNYDDSHQKSKHQDKLAESQNSGFDFACTHPWEEMVIGADGRVGLCCLDHELNEQVGDIKSATIQEIWQGEVINNYRKKQLNLEYDSIGSCKNCNAHTYQRHHWWAKLQRP</sequence>
<gene>
    <name evidence="2" type="ORF">METZ01_LOCUS491782</name>
</gene>
<dbReference type="AlphaFoldDB" id="A0A383D4Y0"/>
<dbReference type="Pfam" id="PF13186">
    <property type="entry name" value="SPASM"/>
    <property type="match status" value="1"/>
</dbReference>
<feature type="domain" description="4Fe4S-binding SPASM" evidence="1">
    <location>
        <begin position="92"/>
        <end position="159"/>
    </location>
</feature>
<name>A0A383D4Y0_9ZZZZ</name>
<dbReference type="InterPro" id="IPR058240">
    <property type="entry name" value="rSAM_sf"/>
</dbReference>
<organism evidence="2">
    <name type="scientific">marine metagenome</name>
    <dbReference type="NCBI Taxonomy" id="408172"/>
    <lineage>
        <taxon>unclassified sequences</taxon>
        <taxon>metagenomes</taxon>
        <taxon>ecological metagenomes</taxon>
    </lineage>
</organism>
<reference evidence="2" key="1">
    <citation type="submission" date="2018-05" db="EMBL/GenBank/DDBJ databases">
        <authorList>
            <person name="Lanie J.A."/>
            <person name="Ng W.-L."/>
            <person name="Kazmierczak K.M."/>
            <person name="Andrzejewski T.M."/>
            <person name="Davidsen T.M."/>
            <person name="Wayne K.J."/>
            <person name="Tettelin H."/>
            <person name="Glass J.I."/>
            <person name="Rusch D."/>
            <person name="Podicherti R."/>
            <person name="Tsui H.-C.T."/>
            <person name="Winkler M.E."/>
        </authorList>
    </citation>
    <scope>NUCLEOTIDE SEQUENCE</scope>
</reference>
<accession>A0A383D4Y0</accession>
<dbReference type="InterPro" id="IPR023885">
    <property type="entry name" value="4Fe4S-binding_SPASM_dom"/>
</dbReference>
<proteinExistence type="predicted"/>